<dbReference type="Gene3D" id="3.30.200.20">
    <property type="entry name" value="Phosphorylase Kinase, domain 1"/>
    <property type="match status" value="1"/>
</dbReference>
<keyword evidence="1" id="KW-0547">Nucleotide-binding</keyword>
<dbReference type="GO" id="GO:0005524">
    <property type="term" value="F:ATP binding"/>
    <property type="evidence" value="ECO:0007669"/>
    <property type="project" value="UniProtKB-KW"/>
</dbReference>
<evidence type="ECO:0000259" key="3">
    <source>
        <dbReference type="PROSITE" id="PS50011"/>
    </source>
</evidence>
<comment type="caution">
    <text evidence="4">The sequence shown here is derived from an EMBL/GenBank/DDBJ whole genome shotgun (WGS) entry which is preliminary data.</text>
</comment>
<protein>
    <recommendedName>
        <fullName evidence="3">Protein kinase domain-containing protein</fullName>
    </recommendedName>
</protein>
<dbReference type="OrthoDB" id="1294432at2759"/>
<dbReference type="InterPro" id="IPR000719">
    <property type="entry name" value="Prot_kinase_dom"/>
</dbReference>
<keyword evidence="2" id="KW-0067">ATP-binding</keyword>
<evidence type="ECO:0000256" key="2">
    <source>
        <dbReference type="ARBA" id="ARBA00022840"/>
    </source>
</evidence>
<dbReference type="EMBL" id="JACXVP010000009">
    <property type="protein sequence ID" value="KAG5585370.1"/>
    <property type="molecule type" value="Genomic_DNA"/>
</dbReference>
<dbReference type="PANTHER" id="PTHR27001:SF118">
    <property type="entry name" value="OS01G0253100 PROTEIN"/>
    <property type="match status" value="1"/>
</dbReference>
<dbReference type="GO" id="GO:0005886">
    <property type="term" value="C:plasma membrane"/>
    <property type="evidence" value="ECO:0007669"/>
    <property type="project" value="TreeGrafter"/>
</dbReference>
<reference evidence="4 5" key="1">
    <citation type="submission" date="2020-09" db="EMBL/GenBank/DDBJ databases">
        <title>De no assembly of potato wild relative species, Solanum commersonii.</title>
        <authorList>
            <person name="Cho K."/>
        </authorList>
    </citation>
    <scope>NUCLEOTIDE SEQUENCE [LARGE SCALE GENOMIC DNA]</scope>
    <source>
        <strain evidence="4">LZ3.2</strain>
        <tissue evidence="4">Leaf</tissue>
    </source>
</reference>
<sequence length="489" mass="57454">MESMDSVEKLRKEFKYWKYSLYFYQKHNYYESGWKDSYRMLIDSFMLRSSTFENASISLWIMKLSPVGDAVPYSFKDLENMTLKFSRSQCLIHTMYGRLFADHEGNVAIKTWDFFVPQFPCYADHPDRFCNELEILTHEDRHPCLMKLKGFCFQHILALVYDEMPTQVLSTKLYSGNQFGWNARMRVATQLASLFAWFHERRYAFGTVRPKDIMIDNDFNIKVFDFGFLTPVTNEDNWGPLPYHASREPPEARYGIRNLKADVYIFGILLVELIGNSYIGIEKKMAIHHWILKELQGEKRSIVNESILQDNFELANGITDLAVKCLNEDPNERPDMMEVSTNLSNLVSWLPFYFFPNLSGKFNLQNELEILTREDRHPCLMKLKGFCFQHILALVYDEMPTQVLSTNLYSSGNQFGWNARMRVATQLASLFAWFHERRYAFGTVRPKDIMIDNDFNIKVFDFGFLNPVTNEDNWGPLPYHAIREPPEAR</sequence>
<dbReference type="AlphaFoldDB" id="A0A9J5XCB3"/>
<dbReference type="Gene3D" id="1.10.510.10">
    <property type="entry name" value="Transferase(Phosphotransferase) domain 1"/>
    <property type="match status" value="2"/>
</dbReference>
<keyword evidence="5" id="KW-1185">Reference proteome</keyword>
<evidence type="ECO:0000313" key="4">
    <source>
        <dbReference type="EMBL" id="KAG5585370.1"/>
    </source>
</evidence>
<evidence type="ECO:0000313" key="5">
    <source>
        <dbReference type="Proteomes" id="UP000824120"/>
    </source>
</evidence>
<proteinExistence type="predicted"/>
<dbReference type="Pfam" id="PF07714">
    <property type="entry name" value="PK_Tyr_Ser-Thr"/>
    <property type="match status" value="2"/>
</dbReference>
<gene>
    <name evidence="4" type="ORF">H5410_045804</name>
</gene>
<name>A0A9J5XCB3_SOLCO</name>
<organism evidence="4 5">
    <name type="scientific">Solanum commersonii</name>
    <name type="common">Commerson's wild potato</name>
    <name type="synonym">Commerson's nightshade</name>
    <dbReference type="NCBI Taxonomy" id="4109"/>
    <lineage>
        <taxon>Eukaryota</taxon>
        <taxon>Viridiplantae</taxon>
        <taxon>Streptophyta</taxon>
        <taxon>Embryophyta</taxon>
        <taxon>Tracheophyta</taxon>
        <taxon>Spermatophyta</taxon>
        <taxon>Magnoliopsida</taxon>
        <taxon>eudicotyledons</taxon>
        <taxon>Gunneridae</taxon>
        <taxon>Pentapetalae</taxon>
        <taxon>asterids</taxon>
        <taxon>lamiids</taxon>
        <taxon>Solanales</taxon>
        <taxon>Solanaceae</taxon>
        <taxon>Solanoideae</taxon>
        <taxon>Solaneae</taxon>
        <taxon>Solanum</taxon>
    </lineage>
</organism>
<dbReference type="PROSITE" id="PS50011">
    <property type="entry name" value="PROTEIN_KINASE_DOM"/>
    <property type="match status" value="1"/>
</dbReference>
<feature type="domain" description="Protein kinase" evidence="3">
    <location>
        <begin position="85"/>
        <end position="353"/>
    </location>
</feature>
<dbReference type="InterPro" id="IPR001245">
    <property type="entry name" value="Ser-Thr/Tyr_kinase_cat_dom"/>
</dbReference>
<dbReference type="PANTHER" id="PTHR27001">
    <property type="entry name" value="OS01G0253100 PROTEIN"/>
    <property type="match status" value="1"/>
</dbReference>
<dbReference type="Proteomes" id="UP000824120">
    <property type="component" value="Chromosome 9"/>
</dbReference>
<accession>A0A9J5XCB3</accession>
<dbReference type="SUPFAM" id="SSF56112">
    <property type="entry name" value="Protein kinase-like (PK-like)"/>
    <property type="match status" value="2"/>
</dbReference>
<dbReference type="GO" id="GO:0004672">
    <property type="term" value="F:protein kinase activity"/>
    <property type="evidence" value="ECO:0007669"/>
    <property type="project" value="InterPro"/>
</dbReference>
<dbReference type="InterPro" id="IPR011009">
    <property type="entry name" value="Kinase-like_dom_sf"/>
</dbReference>
<evidence type="ECO:0000256" key="1">
    <source>
        <dbReference type="ARBA" id="ARBA00022741"/>
    </source>
</evidence>